<proteinExistence type="predicted"/>
<evidence type="ECO:0000313" key="1">
    <source>
        <dbReference type="EMBL" id="NUZ09115.1"/>
    </source>
</evidence>
<protein>
    <submittedName>
        <fullName evidence="1">Prevent-host-death protein</fullName>
    </submittedName>
</protein>
<name>A0A7Y6NTM5_9BURK</name>
<dbReference type="Proteomes" id="UP000529637">
    <property type="component" value="Unassembled WGS sequence"/>
</dbReference>
<sequence>MKTATIPSVRVEPELRAEIEALLDEGETLSEFVEASVRASVERRRVQTEFVARGLCSRDEARRTGNYVDADLVVDALQRKLDAARARVAKTRG</sequence>
<reference evidence="1 2" key="1">
    <citation type="submission" date="2020-06" db="EMBL/GenBank/DDBJ databases">
        <title>Schlegella sp. ID0723 isolated from air conditioner.</title>
        <authorList>
            <person name="Kim D.Y."/>
            <person name="Kim D.-U."/>
        </authorList>
    </citation>
    <scope>NUCLEOTIDE SEQUENCE [LARGE SCALE GENOMIC DNA]</scope>
    <source>
        <strain evidence="1 2">ID0723</strain>
    </source>
</reference>
<dbReference type="RefSeq" id="WP_176071957.1">
    <property type="nucleotide sequence ID" value="NZ_JABWMJ010000030.1"/>
</dbReference>
<dbReference type="NCBIfam" id="NF041551">
    <property type="entry name" value="YlcI_YnfO_N"/>
    <property type="match status" value="1"/>
</dbReference>
<dbReference type="AlphaFoldDB" id="A0A7Y6NTM5"/>
<keyword evidence="2" id="KW-1185">Reference proteome</keyword>
<gene>
    <name evidence="1" type="ORF">HQN59_25590</name>
</gene>
<dbReference type="EMBL" id="JABWMJ010000030">
    <property type="protein sequence ID" value="NUZ09115.1"/>
    <property type="molecule type" value="Genomic_DNA"/>
</dbReference>
<evidence type="ECO:0000313" key="2">
    <source>
        <dbReference type="Proteomes" id="UP000529637"/>
    </source>
</evidence>
<comment type="caution">
    <text evidence="1">The sequence shown here is derived from an EMBL/GenBank/DDBJ whole genome shotgun (WGS) entry which is preliminary data.</text>
</comment>
<organism evidence="1 2">
    <name type="scientific">Piscinibacter koreensis</name>
    <dbReference type="NCBI Taxonomy" id="2742824"/>
    <lineage>
        <taxon>Bacteria</taxon>
        <taxon>Pseudomonadati</taxon>
        <taxon>Pseudomonadota</taxon>
        <taxon>Betaproteobacteria</taxon>
        <taxon>Burkholderiales</taxon>
        <taxon>Sphaerotilaceae</taxon>
        <taxon>Piscinibacter</taxon>
    </lineage>
</organism>
<accession>A0A7Y6NTM5</accession>